<reference evidence="2 3" key="1">
    <citation type="submission" date="2019-11" db="EMBL/GenBank/DDBJ databases">
        <title>Type strains purchased from KCTC, JCM and DSMZ.</title>
        <authorList>
            <person name="Lu H."/>
        </authorList>
    </citation>
    <scope>NUCLEOTIDE SEQUENCE [LARGE SCALE GENOMIC DNA]</scope>
    <source>
        <strain evidence="2 3">DSM 103461</strain>
    </source>
</reference>
<evidence type="ECO:0000313" key="2">
    <source>
        <dbReference type="EMBL" id="MTW35428.1"/>
    </source>
</evidence>
<dbReference type="InterPro" id="IPR010131">
    <property type="entry name" value="MdtP/NodT-like"/>
</dbReference>
<sequence>MSHLISARRKGRANSYSVVRLAVAIGLVTSSWAALADDPLSLAEAQRMALERSRQIVAEDAAVSASRDMAVVAGQLPDPVLKAGIDNLPVTGRDRGSVAADFMTMRRIGFSQELTRSDKRLLRSERYARETDKALAEKDVVIAAIERDTAIAWLDRYYALAMAEVVSAQRDQAERELQAAEAAYRGGRGSQADVLAAKGVIVQLDDRHDDAVRRVRGTEITLTRWVGEAGNRPLAGEPAIDTVRLDPVALETQLNHHPEIAALRRQEDIAALDVKLAEANKKSDWSIEVAYQQRGGAYSNMVSVGISVPLQWDQKNRQDRELAAKLATAEQVRAGRDEMLRSHVAETRTMLNEWQTNRDRLARYARELVPLAQERSEAALAAYRGGKSALGEVLAARRNELDVRLSALQLEADTARLWAQLNFLFPTTHGPAPTASIEGIK</sequence>
<accession>A0ABW9SWB1</accession>
<evidence type="ECO:0000256" key="1">
    <source>
        <dbReference type="ARBA" id="ARBA00007613"/>
    </source>
</evidence>
<dbReference type="InterPro" id="IPR003423">
    <property type="entry name" value="OMP_efflux"/>
</dbReference>
<comment type="similarity">
    <text evidence="1">Belongs to the outer membrane factor (OMF) (TC 1.B.17) family.</text>
</comment>
<dbReference type="PANTHER" id="PTHR30203:SF24">
    <property type="entry name" value="BLR4935 PROTEIN"/>
    <property type="match status" value="1"/>
</dbReference>
<dbReference type="EMBL" id="WNKW01000011">
    <property type="protein sequence ID" value="MTW35428.1"/>
    <property type="molecule type" value="Genomic_DNA"/>
</dbReference>
<name>A0ABW9SWB1_9BURK</name>
<dbReference type="Proteomes" id="UP000735592">
    <property type="component" value="Unassembled WGS sequence"/>
</dbReference>
<dbReference type="Gene3D" id="1.20.1600.10">
    <property type="entry name" value="Outer membrane efflux proteins (OEP)"/>
    <property type="match status" value="1"/>
</dbReference>
<comment type="caution">
    <text evidence="2">The sequence shown here is derived from an EMBL/GenBank/DDBJ whole genome shotgun (WGS) entry which is preliminary data.</text>
</comment>
<proteinExistence type="inferred from homology"/>
<organism evidence="2 3">
    <name type="scientific">Pseudoduganella danionis</name>
    <dbReference type="NCBI Taxonomy" id="1890295"/>
    <lineage>
        <taxon>Bacteria</taxon>
        <taxon>Pseudomonadati</taxon>
        <taxon>Pseudomonadota</taxon>
        <taxon>Betaproteobacteria</taxon>
        <taxon>Burkholderiales</taxon>
        <taxon>Oxalobacteraceae</taxon>
        <taxon>Telluria group</taxon>
        <taxon>Pseudoduganella</taxon>
    </lineage>
</organism>
<dbReference type="PANTHER" id="PTHR30203">
    <property type="entry name" value="OUTER MEMBRANE CATION EFFLUX PROTEIN"/>
    <property type="match status" value="1"/>
</dbReference>
<evidence type="ECO:0000313" key="3">
    <source>
        <dbReference type="Proteomes" id="UP000735592"/>
    </source>
</evidence>
<gene>
    <name evidence="2" type="ORF">GM655_21775</name>
</gene>
<dbReference type="RefSeq" id="WP_155436767.1">
    <property type="nucleotide sequence ID" value="NZ_JBHLXK010000009.1"/>
</dbReference>
<dbReference type="Pfam" id="PF02321">
    <property type="entry name" value="OEP"/>
    <property type="match status" value="1"/>
</dbReference>
<keyword evidence="3" id="KW-1185">Reference proteome</keyword>
<dbReference type="SUPFAM" id="SSF56954">
    <property type="entry name" value="Outer membrane efflux proteins (OEP)"/>
    <property type="match status" value="1"/>
</dbReference>
<protein>
    <submittedName>
        <fullName evidence="2">Heavy metal resistance protein CzcC</fullName>
    </submittedName>
</protein>